<dbReference type="PROSITE" id="PS50222">
    <property type="entry name" value="EF_HAND_2"/>
    <property type="match status" value="1"/>
</dbReference>
<dbReference type="InterPro" id="IPR018247">
    <property type="entry name" value="EF_Hand_1_Ca_BS"/>
</dbReference>
<dbReference type="SMART" id="SM00054">
    <property type="entry name" value="EFh"/>
    <property type="match status" value="1"/>
</dbReference>
<feature type="domain" description="EF-hand" evidence="2">
    <location>
        <begin position="50"/>
        <end position="85"/>
    </location>
</feature>
<dbReference type="Pfam" id="PF00036">
    <property type="entry name" value="EF-hand_1"/>
    <property type="match status" value="1"/>
</dbReference>
<reference evidence="4" key="1">
    <citation type="submission" date="2019-04" db="EMBL/GenBank/DDBJ databases">
        <title>Friends and foes A comparative genomics studyof 23 Aspergillus species from section Flavi.</title>
        <authorList>
            <consortium name="DOE Joint Genome Institute"/>
            <person name="Kjaerbolling I."/>
            <person name="Vesth T."/>
            <person name="Frisvad J.C."/>
            <person name="Nybo J.L."/>
            <person name="Theobald S."/>
            <person name="Kildgaard S."/>
            <person name="Isbrandt T."/>
            <person name="Kuo A."/>
            <person name="Sato A."/>
            <person name="Lyhne E.K."/>
            <person name="Kogle M.E."/>
            <person name="Wiebenga A."/>
            <person name="Kun R.S."/>
            <person name="Lubbers R.J."/>
            <person name="Makela M.R."/>
            <person name="Barry K."/>
            <person name="Chovatia M."/>
            <person name="Clum A."/>
            <person name="Daum C."/>
            <person name="Haridas S."/>
            <person name="He G."/>
            <person name="LaButti K."/>
            <person name="Lipzen A."/>
            <person name="Mondo S."/>
            <person name="Riley R."/>
            <person name="Salamov A."/>
            <person name="Simmons B.A."/>
            <person name="Magnuson J.K."/>
            <person name="Henrissat B."/>
            <person name="Mortensen U.H."/>
            <person name="Larsen T.O."/>
            <person name="Devries R.P."/>
            <person name="Grigoriev I.V."/>
            <person name="Machida M."/>
            <person name="Baker S.E."/>
            <person name="Andersen M.R."/>
        </authorList>
    </citation>
    <scope>NUCLEOTIDE SEQUENCE [LARGE SCALE GENOMIC DNA]</scope>
    <source>
        <strain evidence="4">CBS 130015</strain>
    </source>
</reference>
<dbReference type="GO" id="GO:0005509">
    <property type="term" value="F:calcium ion binding"/>
    <property type="evidence" value="ECO:0007669"/>
    <property type="project" value="InterPro"/>
</dbReference>
<protein>
    <recommendedName>
        <fullName evidence="2">EF-hand domain-containing protein</fullName>
    </recommendedName>
</protein>
<evidence type="ECO:0000313" key="3">
    <source>
        <dbReference type="EMBL" id="KAE8320035.1"/>
    </source>
</evidence>
<organism evidence="3 4">
    <name type="scientific">Aspergillus transmontanensis</name>
    <dbReference type="NCBI Taxonomy" id="1034304"/>
    <lineage>
        <taxon>Eukaryota</taxon>
        <taxon>Fungi</taxon>
        <taxon>Dikarya</taxon>
        <taxon>Ascomycota</taxon>
        <taxon>Pezizomycotina</taxon>
        <taxon>Eurotiomycetes</taxon>
        <taxon>Eurotiomycetidae</taxon>
        <taxon>Eurotiales</taxon>
        <taxon>Aspergillaceae</taxon>
        <taxon>Aspergillus</taxon>
        <taxon>Aspergillus subgen. Circumdati</taxon>
    </lineage>
</organism>
<accession>A0A5N6WGP9</accession>
<keyword evidence="4" id="KW-1185">Reference proteome</keyword>
<evidence type="ECO:0000256" key="1">
    <source>
        <dbReference type="ARBA" id="ARBA00022837"/>
    </source>
</evidence>
<name>A0A5N6WGP9_9EURO</name>
<dbReference type="InterPro" id="IPR002048">
    <property type="entry name" value="EF_hand_dom"/>
</dbReference>
<dbReference type="SUPFAM" id="SSF47473">
    <property type="entry name" value="EF-hand"/>
    <property type="match status" value="1"/>
</dbReference>
<dbReference type="Proteomes" id="UP000325433">
    <property type="component" value="Unassembled WGS sequence"/>
</dbReference>
<dbReference type="InterPro" id="IPR011992">
    <property type="entry name" value="EF-hand-dom_pair"/>
</dbReference>
<proteinExistence type="predicted"/>
<dbReference type="EMBL" id="ML738292">
    <property type="protein sequence ID" value="KAE8320035.1"/>
    <property type="molecule type" value="Genomic_DNA"/>
</dbReference>
<dbReference type="PROSITE" id="PS00018">
    <property type="entry name" value="EF_HAND_1"/>
    <property type="match status" value="1"/>
</dbReference>
<evidence type="ECO:0000259" key="2">
    <source>
        <dbReference type="PROSITE" id="PS50222"/>
    </source>
</evidence>
<sequence>MPNYGGKEYTDEEVKEWQDLFDKINTGKKKDNILDEDEYLEFRESQGLEVDYGEFEQIFKEMDKNGDGQVTFDEFINTFGKASQKK</sequence>
<dbReference type="Gene3D" id="1.10.238.10">
    <property type="entry name" value="EF-hand"/>
    <property type="match status" value="1"/>
</dbReference>
<evidence type="ECO:0000313" key="4">
    <source>
        <dbReference type="Proteomes" id="UP000325433"/>
    </source>
</evidence>
<dbReference type="AlphaFoldDB" id="A0A5N6WGP9"/>
<gene>
    <name evidence="3" type="ORF">BDV41DRAFT_516520</name>
</gene>
<dbReference type="CDD" id="cd00051">
    <property type="entry name" value="EFh"/>
    <property type="match status" value="1"/>
</dbReference>
<keyword evidence="1" id="KW-0106">Calcium</keyword>